<feature type="binding site" evidence="6">
    <location>
        <position position="254"/>
    </location>
    <ligand>
        <name>Mg(2+)</name>
        <dbReference type="ChEBI" id="CHEBI:18420"/>
        <label>1</label>
    </ligand>
</feature>
<feature type="domain" description="Endonuclease/exonuclease/phosphatase" evidence="8">
    <location>
        <begin position="4"/>
        <end position="255"/>
    </location>
</feature>
<evidence type="ECO:0000256" key="6">
    <source>
        <dbReference type="PIRSR" id="PIRSR604808-2"/>
    </source>
</evidence>
<feature type="binding site" evidence="6">
    <location>
        <position position="255"/>
    </location>
    <ligand>
        <name>Mg(2+)</name>
        <dbReference type="ChEBI" id="CHEBI:18420"/>
        <label>1</label>
    </ligand>
</feature>
<dbReference type="AlphaFoldDB" id="U5DKY3"/>
<dbReference type="NCBIfam" id="TIGR00633">
    <property type="entry name" value="xth"/>
    <property type="match status" value="1"/>
</dbReference>
<dbReference type="CDD" id="cd09086">
    <property type="entry name" value="ExoIII-like_AP-endo"/>
    <property type="match status" value="1"/>
</dbReference>
<dbReference type="GO" id="GO:0006281">
    <property type="term" value="P:DNA repair"/>
    <property type="evidence" value="ECO:0007669"/>
    <property type="project" value="InterPro"/>
</dbReference>
<dbReference type="OrthoDB" id="9803914at2"/>
<keyword evidence="3 9" id="KW-0378">Hydrolase</keyword>
<dbReference type="InterPro" id="IPR005135">
    <property type="entry name" value="Endo/exonuclease/phosphatase"/>
</dbReference>
<dbReference type="STRING" id="582515.KR51_00009890"/>
<dbReference type="eggNOG" id="COG0708">
    <property type="taxonomic scope" value="Bacteria"/>
</dbReference>
<dbReference type="Gene3D" id="3.60.10.10">
    <property type="entry name" value="Endonuclease/exonuclease/phosphatase"/>
    <property type="match status" value="1"/>
</dbReference>
<dbReference type="InterPro" id="IPR037493">
    <property type="entry name" value="ExoIII-like"/>
</dbReference>
<dbReference type="PANTHER" id="PTHR43250:SF2">
    <property type="entry name" value="EXODEOXYRIBONUCLEASE III"/>
    <property type="match status" value="1"/>
</dbReference>
<name>U5DKY3_9CHRO</name>
<dbReference type="EC" id="3.1.11.2" evidence="9"/>
<feature type="binding site" evidence="6">
    <location>
        <position position="156"/>
    </location>
    <ligand>
        <name>Mg(2+)</name>
        <dbReference type="ChEBI" id="CHEBI:18420"/>
        <label>1</label>
    </ligand>
</feature>
<dbReference type="PROSITE" id="PS51435">
    <property type="entry name" value="AP_NUCLEASE_F1_4"/>
    <property type="match status" value="1"/>
</dbReference>
<sequence>MQIATWNVNSIRSRVEHVVDWLKAHPVDALCLQETKVIDKDFPSSPFRELGYHAVISGQKSYNGVAILSRQPLAEVNAGFEPVVGTELAGDLDEQKRVLSGILDDVRIVNLYVPNGASVGCDKYDYKLRWLYVLRAYLLELQGRSPVNICACGDFNIAPEDRDIHDPVGKDTHIMASPAEREALQAIAALGFADAFRKFVSETGHFSWWDYRTRGFRNNRGWRIDHHWVSAGLYERATSCAIDSTPRGLPKPSDHAPVVFTA</sequence>
<dbReference type="PATRIC" id="fig|582515.4.peg.1103"/>
<dbReference type="Proteomes" id="UP000016960">
    <property type="component" value="Unassembled WGS sequence"/>
</dbReference>
<feature type="binding site" evidence="6">
    <location>
        <position position="34"/>
    </location>
    <ligand>
        <name>Mg(2+)</name>
        <dbReference type="ChEBI" id="CHEBI:18420"/>
        <label>1</label>
    </ligand>
</feature>
<dbReference type="FunCoup" id="U5DKY3">
    <property type="interactions" value="440"/>
</dbReference>
<dbReference type="Pfam" id="PF03372">
    <property type="entry name" value="Exo_endo_phos"/>
    <property type="match status" value="1"/>
</dbReference>
<feature type="active site" description="Proton acceptor" evidence="5">
    <location>
        <position position="255"/>
    </location>
</feature>
<evidence type="ECO:0000256" key="3">
    <source>
        <dbReference type="ARBA" id="ARBA00022801"/>
    </source>
</evidence>
<feature type="site" description="Important for catalytic activity" evidence="7">
    <location>
        <position position="225"/>
    </location>
</feature>
<dbReference type="InParanoid" id="U5DKY3"/>
<dbReference type="GO" id="GO:0046872">
    <property type="term" value="F:metal ion binding"/>
    <property type="evidence" value="ECO:0007669"/>
    <property type="project" value="UniProtKB-KW"/>
</dbReference>
<feature type="site" description="Transition state stabilizer" evidence="7">
    <location>
        <position position="156"/>
    </location>
</feature>
<evidence type="ECO:0000256" key="4">
    <source>
        <dbReference type="ARBA" id="ARBA00022842"/>
    </source>
</evidence>
<comment type="cofactor">
    <cofactor evidence="6">
        <name>Mg(2+)</name>
        <dbReference type="ChEBI" id="CHEBI:18420"/>
    </cofactor>
    <cofactor evidence="6">
        <name>Mn(2+)</name>
        <dbReference type="ChEBI" id="CHEBI:29035"/>
    </cofactor>
    <text evidence="6">Probably binds two magnesium or manganese ions per subunit.</text>
</comment>
<protein>
    <submittedName>
        <fullName evidence="9">Exodeoxyribonuclease III</fullName>
        <ecNumber evidence="9">3.1.11.2</ecNumber>
    </submittedName>
</protein>
<evidence type="ECO:0000256" key="5">
    <source>
        <dbReference type="PIRSR" id="PIRSR604808-1"/>
    </source>
</evidence>
<organism evidence="9 10">
    <name type="scientific">Rubidibacter lacunae KORDI 51-2</name>
    <dbReference type="NCBI Taxonomy" id="582515"/>
    <lineage>
        <taxon>Bacteria</taxon>
        <taxon>Bacillati</taxon>
        <taxon>Cyanobacteriota</taxon>
        <taxon>Cyanophyceae</taxon>
        <taxon>Oscillatoriophycideae</taxon>
        <taxon>Chroococcales</taxon>
        <taxon>Aphanothecaceae</taxon>
        <taxon>Rubidibacter</taxon>
    </lineage>
</organism>
<dbReference type="EMBL" id="ASSJ01000024">
    <property type="protein sequence ID" value="ERN42346.1"/>
    <property type="molecule type" value="Genomic_DNA"/>
</dbReference>
<feature type="binding site" evidence="6">
    <location>
        <position position="7"/>
    </location>
    <ligand>
        <name>Mg(2+)</name>
        <dbReference type="ChEBI" id="CHEBI:18420"/>
        <label>1</label>
    </ligand>
</feature>
<evidence type="ECO:0000313" key="10">
    <source>
        <dbReference type="Proteomes" id="UP000016960"/>
    </source>
</evidence>
<dbReference type="NCBIfam" id="TIGR00195">
    <property type="entry name" value="exoDNase_III"/>
    <property type="match status" value="1"/>
</dbReference>
<dbReference type="SUPFAM" id="SSF56219">
    <property type="entry name" value="DNase I-like"/>
    <property type="match status" value="1"/>
</dbReference>
<feature type="binding site" evidence="6">
    <location>
        <position position="154"/>
    </location>
    <ligand>
        <name>Mg(2+)</name>
        <dbReference type="ChEBI" id="CHEBI:18420"/>
        <label>1</label>
    </ligand>
</feature>
<comment type="similarity">
    <text evidence="1">Belongs to the DNA repair enzymes AP/ExoA family.</text>
</comment>
<gene>
    <name evidence="9" type="ORF">KR51_00009890</name>
</gene>
<feature type="site" description="Interaction with DNA substrate" evidence="7">
    <location>
        <position position="255"/>
    </location>
</feature>
<dbReference type="InterPro" id="IPR036691">
    <property type="entry name" value="Endo/exonu/phosph_ase_sf"/>
</dbReference>
<evidence type="ECO:0000259" key="8">
    <source>
        <dbReference type="Pfam" id="PF03372"/>
    </source>
</evidence>
<evidence type="ECO:0000256" key="7">
    <source>
        <dbReference type="PIRSR" id="PIRSR604808-3"/>
    </source>
</evidence>
<evidence type="ECO:0000256" key="1">
    <source>
        <dbReference type="ARBA" id="ARBA00007092"/>
    </source>
</evidence>
<keyword evidence="2 6" id="KW-0479">Metal-binding</keyword>
<proteinExistence type="inferred from homology"/>
<dbReference type="GO" id="GO:0008311">
    <property type="term" value="F:double-stranded DNA 3'-5' DNA exonuclease activity"/>
    <property type="evidence" value="ECO:0007669"/>
    <property type="project" value="UniProtKB-EC"/>
</dbReference>
<dbReference type="PANTHER" id="PTHR43250">
    <property type="entry name" value="EXODEOXYRIBONUCLEASE III"/>
    <property type="match status" value="1"/>
</dbReference>
<keyword evidence="4 6" id="KW-0460">Magnesium</keyword>
<dbReference type="InterPro" id="IPR004808">
    <property type="entry name" value="AP_endonuc_1"/>
</dbReference>
<keyword evidence="6" id="KW-0464">Manganese</keyword>
<keyword evidence="10" id="KW-1185">Reference proteome</keyword>
<accession>U5DKY3</accession>
<comment type="caution">
    <text evidence="9">The sequence shown here is derived from an EMBL/GenBank/DDBJ whole genome shotgun (WGS) entry which is preliminary data.</text>
</comment>
<dbReference type="RefSeq" id="WP_022605254.1">
    <property type="nucleotide sequence ID" value="NZ_ASSJ01000024.1"/>
</dbReference>
<reference evidence="9 10" key="1">
    <citation type="submission" date="2013-05" db="EMBL/GenBank/DDBJ databases">
        <title>Draft genome sequence of Rubidibacter lacunae KORDI 51-2.</title>
        <authorList>
            <person name="Choi D.H."/>
            <person name="Noh J.H."/>
            <person name="Kwon K.-K."/>
            <person name="Lee J.-H."/>
            <person name="Ryu J.-Y."/>
        </authorList>
    </citation>
    <scope>NUCLEOTIDE SEQUENCE [LARGE SCALE GENOMIC DNA]</scope>
    <source>
        <strain evidence="9 10">KORDI 51-2</strain>
    </source>
</reference>
<evidence type="ECO:0000313" key="9">
    <source>
        <dbReference type="EMBL" id="ERN42346.1"/>
    </source>
</evidence>
<evidence type="ECO:0000256" key="2">
    <source>
        <dbReference type="ARBA" id="ARBA00022723"/>
    </source>
</evidence>
<feature type="active site" description="Proton donor/acceptor" evidence="5">
    <location>
        <position position="154"/>
    </location>
</feature>
<feature type="active site" evidence="5">
    <location>
        <position position="112"/>
    </location>
</feature>